<feature type="domain" description="Reverse transcriptase" evidence="3">
    <location>
        <begin position="1"/>
        <end position="269"/>
    </location>
</feature>
<keyword evidence="1" id="KW-0862">Zinc</keyword>
<keyword evidence="5" id="KW-1185">Reference proteome</keyword>
<feature type="domain" description="C2H2-type" evidence="2">
    <location>
        <begin position="489"/>
        <end position="514"/>
    </location>
</feature>
<keyword evidence="1" id="KW-0863">Zinc-finger</keyword>
<reference evidence="4 5" key="1">
    <citation type="submission" date="2021-06" db="EMBL/GenBank/DDBJ databases">
        <title>A haploid diamondback moth (Plutella xylostella L.) genome assembly resolves 31 chromosomes and identifies a diamide resistance mutation.</title>
        <authorList>
            <person name="Ward C.M."/>
            <person name="Perry K.D."/>
            <person name="Baker G."/>
            <person name="Powis K."/>
            <person name="Heckel D.G."/>
            <person name="Baxter S.W."/>
        </authorList>
    </citation>
    <scope>NUCLEOTIDE SEQUENCE [LARGE SCALE GENOMIC DNA]</scope>
    <source>
        <strain evidence="4 5">LV</strain>
        <tissue evidence="4">Single pupa</tissue>
    </source>
</reference>
<evidence type="ECO:0000259" key="3">
    <source>
        <dbReference type="PROSITE" id="PS50878"/>
    </source>
</evidence>
<dbReference type="SUPFAM" id="SSF56672">
    <property type="entry name" value="DNA/RNA polymerases"/>
    <property type="match status" value="1"/>
</dbReference>
<dbReference type="Proteomes" id="UP000823941">
    <property type="component" value="Chromosome 28"/>
</dbReference>
<dbReference type="InterPro" id="IPR043502">
    <property type="entry name" value="DNA/RNA_pol_sf"/>
</dbReference>
<dbReference type="InterPro" id="IPR013087">
    <property type="entry name" value="Znf_C2H2_type"/>
</dbReference>
<dbReference type="Pfam" id="PF00078">
    <property type="entry name" value="RVT_1"/>
    <property type="match status" value="1"/>
</dbReference>
<protein>
    <recommendedName>
        <fullName evidence="6">Reverse transcriptase domain-containing protein</fullName>
    </recommendedName>
</protein>
<evidence type="ECO:0000313" key="4">
    <source>
        <dbReference type="EMBL" id="KAG7296490.1"/>
    </source>
</evidence>
<proteinExistence type="predicted"/>
<organism evidence="4 5">
    <name type="scientific">Plutella xylostella</name>
    <name type="common">Diamondback moth</name>
    <name type="synonym">Plutella maculipennis</name>
    <dbReference type="NCBI Taxonomy" id="51655"/>
    <lineage>
        <taxon>Eukaryota</taxon>
        <taxon>Metazoa</taxon>
        <taxon>Ecdysozoa</taxon>
        <taxon>Arthropoda</taxon>
        <taxon>Hexapoda</taxon>
        <taxon>Insecta</taxon>
        <taxon>Pterygota</taxon>
        <taxon>Neoptera</taxon>
        <taxon>Endopterygota</taxon>
        <taxon>Lepidoptera</taxon>
        <taxon>Glossata</taxon>
        <taxon>Ditrysia</taxon>
        <taxon>Yponomeutoidea</taxon>
        <taxon>Plutellidae</taxon>
        <taxon>Plutella</taxon>
    </lineage>
</organism>
<evidence type="ECO:0000256" key="1">
    <source>
        <dbReference type="PROSITE-ProRule" id="PRU00042"/>
    </source>
</evidence>
<dbReference type="PROSITE" id="PS50878">
    <property type="entry name" value="RT_POL"/>
    <property type="match status" value="1"/>
</dbReference>
<dbReference type="InterPro" id="IPR000477">
    <property type="entry name" value="RT_dom"/>
</dbReference>
<evidence type="ECO:0000313" key="5">
    <source>
        <dbReference type="Proteomes" id="UP000823941"/>
    </source>
</evidence>
<comment type="caution">
    <text evidence="4">The sequence shown here is derived from an EMBL/GenBank/DDBJ whole genome shotgun (WGS) entry which is preliminary data.</text>
</comment>
<dbReference type="CDD" id="cd01650">
    <property type="entry name" value="RT_nLTR_like"/>
    <property type="match status" value="1"/>
</dbReference>
<dbReference type="EMBL" id="JAHIBW010000028">
    <property type="protein sequence ID" value="KAG7296490.1"/>
    <property type="molecule type" value="Genomic_DNA"/>
</dbReference>
<name>A0ABQ7PVP5_PLUXY</name>
<keyword evidence="1" id="KW-0479">Metal-binding</keyword>
<dbReference type="PROSITE" id="PS50157">
    <property type="entry name" value="ZINC_FINGER_C2H2_2"/>
    <property type="match status" value="1"/>
</dbReference>
<accession>A0ABQ7PVP5</accession>
<evidence type="ECO:0008006" key="6">
    <source>
        <dbReference type="Google" id="ProtNLM"/>
    </source>
</evidence>
<sequence>MSDCGSYRGIALLSAAGKVLSHIINGRLNQLAENYLPESQCGFRPFRGTVDAIFVVKQLQEKHLEQYRDLYLCFVDLEKAFDRVPRTALWAVLEKIGCPVKFTNLIRQFHDGMLARVQHENNFTDQFPVTSGVKQGCVMAPTLFAIYFAATMNDALAKCNNPITLNVRSDKSVFNISRFKARSKVQKLPVLEILYADDVCLVADSAENLQLYLDNLDESCRKFGLVISVSKTQILKQPARGTSANETAIYLDRKQLEEVQCFRYLGNLIRSDNRLESELSARIASAAAAFGRLNRRVWDSHDLQLQTKLSVYKAIILPLLLYSSETWCLYRGDIRRLDVFHMRCLRSVLRVTWEDRVPNSEILRRANMTGMECLLMKGQLRWCGHLVRMDDSRLPKSVFYSELSNGKRRVGGQHLRYKDVLKRHLVSCDISCETWEELAQNRREWRNAVMKGTANFEHARLQDLDTKRQHRKARPKPTYDYTYNSSGQLFCYTCRRVFKTKFGFASHCRAHARN</sequence>
<evidence type="ECO:0000259" key="2">
    <source>
        <dbReference type="PROSITE" id="PS50157"/>
    </source>
</evidence>
<gene>
    <name evidence="4" type="ORF">JYU34_020241</name>
</gene>
<dbReference type="PANTHER" id="PTHR47027:SF20">
    <property type="entry name" value="REVERSE TRANSCRIPTASE-LIKE PROTEIN WITH RNA-DIRECTED DNA POLYMERASE DOMAIN"/>
    <property type="match status" value="1"/>
</dbReference>
<dbReference type="PROSITE" id="PS00028">
    <property type="entry name" value="ZINC_FINGER_C2H2_1"/>
    <property type="match status" value="1"/>
</dbReference>
<dbReference type="PANTHER" id="PTHR47027">
    <property type="entry name" value="REVERSE TRANSCRIPTASE DOMAIN-CONTAINING PROTEIN"/>
    <property type="match status" value="1"/>
</dbReference>